<keyword evidence="3" id="KW-0560">Oxidoreductase</keyword>
<evidence type="ECO:0000313" key="3">
    <source>
        <dbReference type="EMBL" id="WFD44735.1"/>
    </source>
</evidence>
<dbReference type="InterPro" id="IPR015904">
    <property type="entry name" value="Sulphide_quinone_reductase"/>
</dbReference>
<gene>
    <name evidence="3" type="ORF">MPSI1_003405</name>
</gene>
<dbReference type="GO" id="GO:0070221">
    <property type="term" value="P:sulfide oxidation, using sulfide:quinone oxidoreductase"/>
    <property type="evidence" value="ECO:0007669"/>
    <property type="project" value="TreeGrafter"/>
</dbReference>
<dbReference type="GO" id="GO:0106436">
    <property type="term" value="F:glutathione-dependent sulfide quinone oxidoreductase activity"/>
    <property type="evidence" value="ECO:0007669"/>
    <property type="project" value="UniProtKB-EC"/>
</dbReference>
<dbReference type="EMBL" id="CP118379">
    <property type="protein sequence ID" value="WFD44735.1"/>
    <property type="molecule type" value="Genomic_DNA"/>
</dbReference>
<dbReference type="SUPFAM" id="SSF51905">
    <property type="entry name" value="FAD/NAD(P)-binding domain"/>
    <property type="match status" value="2"/>
</dbReference>
<dbReference type="GO" id="GO:0070224">
    <property type="term" value="F:sulfide:quinone oxidoreductase activity"/>
    <property type="evidence" value="ECO:0007669"/>
    <property type="project" value="TreeGrafter"/>
</dbReference>
<dbReference type="Gene3D" id="3.50.50.60">
    <property type="entry name" value="FAD/NAD(P)-binding domain"/>
    <property type="match status" value="2"/>
</dbReference>
<protein>
    <submittedName>
        <fullName evidence="3">Eukaryotic sulfide quinone oxidoreductase</fullName>
        <ecNumber evidence="3">1.8.5.8</ecNumber>
    </submittedName>
</protein>
<evidence type="ECO:0000313" key="4">
    <source>
        <dbReference type="Proteomes" id="UP001214628"/>
    </source>
</evidence>
<sequence>MISLAARQVASKVNVSARLFSTSNSVQDAAHKVVVVGGGTAGLTVSHELLRSGQFQPNDIAVVDPSRWHDYQPGWSLVGGGLARREDLRREEASLVDPKIKLYQQRVSSFSPDANQVSTESGEKFTYDQLIVAPGYQIKLDAIPGLPEALENPNSKVSSIYTYNTADKVYAKIKELRSGRAIFTQPGSPIKCAGAPQKIMWLALDAWKQNNLFKPHDPNSPIQIDFATGMPTMFSVPKYSEVLNQLREERGVGGLFKHDLIAIEDQGNTAVFSVPEGDNVKIPFDFLHVTPRMAPPEFIKNSPLSNEAGYIEVDPATLQQVKYKNVWSLGDASSLPTSKTAAAITGQAPILTHNLLQVLNGKQPDAEYNGYTSCPLLTEYGKVLLAEFKYGLKPDETFTKFGLDQSKPQRAFYYLKKNFFPWVYYNSMLKGTWNGRSGFSFGTRSYSTHALNRSRMFSTSCSAQRNTPARRPRDPLDGAKVTRFPLASGETFLKRTPASQESHRTSLQSAEKLFDSAQSIDETQQATLPPKLRMHHRQARDAHAILSEEQIREIQSLRAQDPYRNTAGVLAKKFGCSPTFVSIVAPAPKQVREARQAETKLKQATWGLDKRIAREQRQERRALW</sequence>
<evidence type="ECO:0000256" key="1">
    <source>
        <dbReference type="SAM" id="MobiDB-lite"/>
    </source>
</evidence>
<feature type="domain" description="FAD/NAD(P)-binding" evidence="2">
    <location>
        <begin position="32"/>
        <end position="154"/>
    </location>
</feature>
<dbReference type="GO" id="GO:0071949">
    <property type="term" value="F:FAD binding"/>
    <property type="evidence" value="ECO:0007669"/>
    <property type="project" value="TreeGrafter"/>
</dbReference>
<dbReference type="GO" id="GO:0005739">
    <property type="term" value="C:mitochondrion"/>
    <property type="evidence" value="ECO:0007669"/>
    <property type="project" value="TreeGrafter"/>
</dbReference>
<dbReference type="AlphaFoldDB" id="A0AAF0FC85"/>
<evidence type="ECO:0000259" key="2">
    <source>
        <dbReference type="Pfam" id="PF07992"/>
    </source>
</evidence>
<dbReference type="Pfam" id="PF12824">
    <property type="entry name" value="MRP-L20"/>
    <property type="match status" value="1"/>
</dbReference>
<dbReference type="EC" id="1.8.5.8" evidence="3"/>
<dbReference type="PANTHER" id="PTHR10632">
    <property type="entry name" value="SULFIDE:QUINONE OXIDOREDUCTASE"/>
    <property type="match status" value="1"/>
</dbReference>
<dbReference type="Proteomes" id="UP001214628">
    <property type="component" value="Chromosome 5"/>
</dbReference>
<name>A0AAF0FC85_9BASI</name>
<accession>A0AAF0FC85</accession>
<dbReference type="Pfam" id="PF07992">
    <property type="entry name" value="Pyr_redox_2"/>
    <property type="match status" value="1"/>
</dbReference>
<organism evidence="3 4">
    <name type="scientific">Malassezia psittaci</name>
    <dbReference type="NCBI Taxonomy" id="1821823"/>
    <lineage>
        <taxon>Eukaryota</taxon>
        <taxon>Fungi</taxon>
        <taxon>Dikarya</taxon>
        <taxon>Basidiomycota</taxon>
        <taxon>Ustilaginomycotina</taxon>
        <taxon>Malasseziomycetes</taxon>
        <taxon>Malasseziales</taxon>
        <taxon>Malasseziaceae</taxon>
        <taxon>Malassezia</taxon>
    </lineage>
</organism>
<dbReference type="InterPro" id="IPR036188">
    <property type="entry name" value="FAD/NAD-bd_sf"/>
</dbReference>
<feature type="region of interest" description="Disordered" evidence="1">
    <location>
        <begin position="458"/>
        <end position="480"/>
    </location>
</feature>
<feature type="compositionally biased region" description="Polar residues" evidence="1">
    <location>
        <begin position="458"/>
        <end position="467"/>
    </location>
</feature>
<dbReference type="InterPro" id="IPR023753">
    <property type="entry name" value="FAD/NAD-binding_dom"/>
</dbReference>
<keyword evidence="4" id="KW-1185">Reference proteome</keyword>
<dbReference type="PANTHER" id="PTHR10632:SF2">
    <property type="entry name" value="SULFIDE:QUINONE OXIDOREDUCTASE, MITOCHONDRIAL"/>
    <property type="match status" value="1"/>
</dbReference>
<proteinExistence type="predicted"/>
<dbReference type="FunFam" id="3.50.50.60:FF:000203">
    <property type="entry name" value="Related to sulfide:quinone oxidoreductase, mitochondrial"/>
    <property type="match status" value="1"/>
</dbReference>
<reference evidence="3" key="1">
    <citation type="submission" date="2023-02" db="EMBL/GenBank/DDBJ databases">
        <title>Mating type loci evolution in Malassezia.</title>
        <authorList>
            <person name="Coelho M.A."/>
        </authorList>
    </citation>
    <scope>NUCLEOTIDE SEQUENCE</scope>
    <source>
        <strain evidence="3">CBS 14136</strain>
    </source>
</reference>